<dbReference type="InterPro" id="IPR055493">
    <property type="entry name" value="DUF7065"/>
</dbReference>
<dbReference type="RefSeq" id="WP_284256591.1">
    <property type="nucleotide sequence ID" value="NZ_BSOS01000007.1"/>
</dbReference>
<proteinExistence type="predicted"/>
<name>A0ABQ6A0R3_9PROT</name>
<evidence type="ECO:0000313" key="4">
    <source>
        <dbReference type="Proteomes" id="UP001156641"/>
    </source>
</evidence>
<dbReference type="Pfam" id="PF23213">
    <property type="entry name" value="DUF7065"/>
    <property type="match status" value="1"/>
</dbReference>
<gene>
    <name evidence="3" type="ORF">GCM10010909_07020</name>
</gene>
<dbReference type="SUPFAM" id="SSF159245">
    <property type="entry name" value="AttH-like"/>
    <property type="match status" value="1"/>
</dbReference>
<organism evidence="3 4">
    <name type="scientific">Acidocella aquatica</name>
    <dbReference type="NCBI Taxonomy" id="1922313"/>
    <lineage>
        <taxon>Bacteria</taxon>
        <taxon>Pseudomonadati</taxon>
        <taxon>Pseudomonadota</taxon>
        <taxon>Alphaproteobacteria</taxon>
        <taxon>Acetobacterales</taxon>
        <taxon>Acidocellaceae</taxon>
        <taxon>Acidocella</taxon>
    </lineage>
</organism>
<evidence type="ECO:0000313" key="3">
    <source>
        <dbReference type="EMBL" id="GLR66024.1"/>
    </source>
</evidence>
<feature type="domain" description="DUF7064" evidence="1">
    <location>
        <begin position="187"/>
        <end position="307"/>
    </location>
</feature>
<evidence type="ECO:0000259" key="1">
    <source>
        <dbReference type="Pfam" id="PF23212"/>
    </source>
</evidence>
<protein>
    <submittedName>
        <fullName evidence="3">Uncharacterized protein</fullName>
    </submittedName>
</protein>
<evidence type="ECO:0000259" key="2">
    <source>
        <dbReference type="Pfam" id="PF23213"/>
    </source>
</evidence>
<reference evidence="4" key="1">
    <citation type="journal article" date="2019" name="Int. J. Syst. Evol. Microbiol.">
        <title>The Global Catalogue of Microorganisms (GCM) 10K type strain sequencing project: providing services to taxonomists for standard genome sequencing and annotation.</title>
        <authorList>
            <consortium name="The Broad Institute Genomics Platform"/>
            <consortium name="The Broad Institute Genome Sequencing Center for Infectious Disease"/>
            <person name="Wu L."/>
            <person name="Ma J."/>
        </authorList>
    </citation>
    <scope>NUCLEOTIDE SEQUENCE [LARGE SCALE GENOMIC DNA]</scope>
    <source>
        <strain evidence="4">NBRC 112502</strain>
    </source>
</reference>
<keyword evidence="4" id="KW-1185">Reference proteome</keyword>
<accession>A0ABQ6A0R3</accession>
<feature type="domain" description="DUF7065" evidence="2">
    <location>
        <begin position="2"/>
        <end position="184"/>
    </location>
</feature>
<dbReference type="Pfam" id="PF23212">
    <property type="entry name" value="DUF7064"/>
    <property type="match status" value="1"/>
</dbReference>
<comment type="caution">
    <text evidence="3">The sequence shown here is derived from an EMBL/GenBank/DDBJ whole genome shotgun (WGS) entry which is preliminary data.</text>
</comment>
<dbReference type="Proteomes" id="UP001156641">
    <property type="component" value="Unassembled WGS sequence"/>
</dbReference>
<sequence length="349" mass="38407">MKFIGRDSVKQYTKADFIRQEPHGVLWQDSAWLNWWDVEGKVGGVHRIGHEYGKPDGQPDKVAAWTNLVTPKGVYRRIRYLPLREADKLPMGWGGGDDTVRVEFDDKGDSEWIIDDPEHGVSARLHFSDFHGAFRGFPSSGRTSEDIAPDHIDVAGSVTGTITMQGGTFQANGMGSRDHGWGHRDLHTMLSHRYVSGTFGPDFAFCAWAIHNGVNDTVEAFGWVVKGDTVIFPKDIDIVAYMEIDSASTRGGRIVFTLPGGEVVDCELSAAAPGLMNYFHNMPNLNTLCVARCNGRLGAGMFESSSNYHHGHRAPSKMLRGLVGDGFFPAVAEGGWNLPGTPFMPKRTL</sequence>
<dbReference type="EMBL" id="BSOS01000007">
    <property type="protein sequence ID" value="GLR66024.1"/>
    <property type="molecule type" value="Genomic_DNA"/>
</dbReference>
<dbReference type="InterPro" id="IPR055492">
    <property type="entry name" value="DUF7064"/>
</dbReference>